<organism evidence="3 4">
    <name type="scientific">Favolaschia claudopus</name>
    <dbReference type="NCBI Taxonomy" id="2862362"/>
    <lineage>
        <taxon>Eukaryota</taxon>
        <taxon>Fungi</taxon>
        <taxon>Dikarya</taxon>
        <taxon>Basidiomycota</taxon>
        <taxon>Agaricomycotina</taxon>
        <taxon>Agaricomycetes</taxon>
        <taxon>Agaricomycetidae</taxon>
        <taxon>Agaricales</taxon>
        <taxon>Marasmiineae</taxon>
        <taxon>Mycenaceae</taxon>
        <taxon>Favolaschia</taxon>
    </lineage>
</organism>
<dbReference type="SUPFAM" id="SSF57701">
    <property type="entry name" value="Zn2/Cys6 DNA-binding domain"/>
    <property type="match status" value="1"/>
</dbReference>
<evidence type="ECO:0000313" key="3">
    <source>
        <dbReference type="EMBL" id="KAK7002409.1"/>
    </source>
</evidence>
<comment type="caution">
    <text evidence="3">The sequence shown here is derived from an EMBL/GenBank/DDBJ whole genome shotgun (WGS) entry which is preliminary data.</text>
</comment>
<evidence type="ECO:0000313" key="4">
    <source>
        <dbReference type="Proteomes" id="UP001362999"/>
    </source>
</evidence>
<evidence type="ECO:0000259" key="2">
    <source>
        <dbReference type="Pfam" id="PF00172"/>
    </source>
</evidence>
<dbReference type="CDD" id="cd00067">
    <property type="entry name" value="GAL4"/>
    <property type="match status" value="1"/>
</dbReference>
<dbReference type="GO" id="GO:0008270">
    <property type="term" value="F:zinc ion binding"/>
    <property type="evidence" value="ECO:0007669"/>
    <property type="project" value="InterPro"/>
</dbReference>
<dbReference type="Proteomes" id="UP001362999">
    <property type="component" value="Unassembled WGS sequence"/>
</dbReference>
<evidence type="ECO:0000256" key="1">
    <source>
        <dbReference type="SAM" id="SignalP"/>
    </source>
</evidence>
<dbReference type="EMBL" id="JAWWNJ010000079">
    <property type="protein sequence ID" value="KAK7002409.1"/>
    <property type="molecule type" value="Genomic_DNA"/>
</dbReference>
<keyword evidence="1" id="KW-0732">Signal</keyword>
<sequence>MQRFSFTTGVLLASIHLSESTLPQSSVLSSASQLPMSSPGFPAGRDAVRAKSGYTCRIRRKKCDQHQNEQGQCDTCVRLRLECLGSGERPDWLWDYGYQQSPKGNSSICPFSFPDFFLSVLSIHTIQYIYMWHPENSSHPLALLQTEQLVRELGAPQPPQREKTPPCREYF</sequence>
<feature type="domain" description="Zn(2)-C6 fungal-type" evidence="2">
    <location>
        <begin position="55"/>
        <end position="84"/>
    </location>
</feature>
<dbReference type="AlphaFoldDB" id="A0AAW0A9R8"/>
<accession>A0AAW0A9R8</accession>
<protein>
    <recommendedName>
        <fullName evidence="2">Zn(2)-C6 fungal-type domain-containing protein</fullName>
    </recommendedName>
</protein>
<gene>
    <name evidence="3" type="ORF">R3P38DRAFT_1733545</name>
</gene>
<feature type="chain" id="PRO_5043451975" description="Zn(2)-C6 fungal-type domain-containing protein" evidence="1">
    <location>
        <begin position="21"/>
        <end position="171"/>
    </location>
</feature>
<dbReference type="GO" id="GO:0000981">
    <property type="term" value="F:DNA-binding transcription factor activity, RNA polymerase II-specific"/>
    <property type="evidence" value="ECO:0007669"/>
    <property type="project" value="InterPro"/>
</dbReference>
<feature type="signal peptide" evidence="1">
    <location>
        <begin position="1"/>
        <end position="20"/>
    </location>
</feature>
<dbReference type="Pfam" id="PF00172">
    <property type="entry name" value="Zn_clus"/>
    <property type="match status" value="1"/>
</dbReference>
<dbReference type="InterPro" id="IPR036864">
    <property type="entry name" value="Zn2-C6_fun-type_DNA-bd_sf"/>
</dbReference>
<reference evidence="3 4" key="1">
    <citation type="journal article" date="2024" name="J Genomics">
        <title>Draft genome sequencing and assembly of Favolaschia claudopus CIRM-BRFM 2984 isolated from oak limbs.</title>
        <authorList>
            <person name="Navarro D."/>
            <person name="Drula E."/>
            <person name="Chaduli D."/>
            <person name="Cazenave R."/>
            <person name="Ahrendt S."/>
            <person name="Wang J."/>
            <person name="Lipzen A."/>
            <person name="Daum C."/>
            <person name="Barry K."/>
            <person name="Grigoriev I.V."/>
            <person name="Favel A."/>
            <person name="Rosso M.N."/>
            <person name="Martin F."/>
        </authorList>
    </citation>
    <scope>NUCLEOTIDE SEQUENCE [LARGE SCALE GENOMIC DNA]</scope>
    <source>
        <strain evidence="3 4">CIRM-BRFM 2984</strain>
    </source>
</reference>
<keyword evidence="4" id="KW-1185">Reference proteome</keyword>
<proteinExistence type="predicted"/>
<name>A0AAW0A9R8_9AGAR</name>
<dbReference type="InterPro" id="IPR001138">
    <property type="entry name" value="Zn2Cys6_DnaBD"/>
</dbReference>